<protein>
    <recommendedName>
        <fullName evidence="3">Transcription factor domain-containing protein</fullName>
    </recommendedName>
</protein>
<dbReference type="EMBL" id="QWIO01002156">
    <property type="protein sequence ID" value="RMY61109.1"/>
    <property type="molecule type" value="Genomic_DNA"/>
</dbReference>
<proteinExistence type="predicted"/>
<gene>
    <name evidence="1" type="ORF">D0864_12986</name>
</gene>
<organism evidence="1 2">
    <name type="scientific">Hortaea werneckii</name>
    <name type="common">Black yeast</name>
    <name type="synonym">Cladosporium werneckii</name>
    <dbReference type="NCBI Taxonomy" id="91943"/>
    <lineage>
        <taxon>Eukaryota</taxon>
        <taxon>Fungi</taxon>
        <taxon>Dikarya</taxon>
        <taxon>Ascomycota</taxon>
        <taxon>Pezizomycotina</taxon>
        <taxon>Dothideomycetes</taxon>
        <taxon>Dothideomycetidae</taxon>
        <taxon>Mycosphaerellales</taxon>
        <taxon>Teratosphaeriaceae</taxon>
        <taxon>Hortaea</taxon>
    </lineage>
</organism>
<dbReference type="InterPro" id="IPR053187">
    <property type="entry name" value="Notoamide_regulator"/>
</dbReference>
<reference evidence="1 2" key="1">
    <citation type="journal article" date="2018" name="BMC Genomics">
        <title>Genomic evidence for intraspecific hybridization in a clonal and extremely halotolerant yeast.</title>
        <authorList>
            <person name="Gostincar C."/>
            <person name="Stajich J.E."/>
            <person name="Zupancic J."/>
            <person name="Zalar P."/>
            <person name="Gunde-Cimerman N."/>
        </authorList>
    </citation>
    <scope>NUCLEOTIDE SEQUENCE [LARGE SCALE GENOMIC DNA]</scope>
    <source>
        <strain evidence="1 2">EXF-10513</strain>
    </source>
</reference>
<accession>A0A3M7DA03</accession>
<name>A0A3M7DA03_HORWE</name>
<evidence type="ECO:0000313" key="2">
    <source>
        <dbReference type="Proteomes" id="UP000269539"/>
    </source>
</evidence>
<dbReference type="PANTHER" id="PTHR47256">
    <property type="entry name" value="ZN(II)2CYS6 TRANSCRIPTION FACTOR (EUROFUNG)-RELATED"/>
    <property type="match status" value="1"/>
</dbReference>
<sequence length="305" mass="34210">MGLMRTSSPINRRLGMVPFMPDTLSLWAARPFGFAKARYRGNVLFRERCMLTRLTHDLNQLLFTQDGEGMYSLDPAALSLRERLYDWYESLTSDLKYDRRLPAFLHKIHCEYFCVRITLASNLGARLKSQESSPDPRSRERHNPVEAHAEHFQAAYWTSEAAHLALKAAKLLENYRSVYGLKVVLPFIFQTATTASFILLSHSPTENGSQSPDDRLHSIEAIGEPTSGLEESLRCLLGIATQVSIAQGAALMLLKTAKIMKVKLPDSVMRLPQTVAEIAWVAAGGGRSEGLTMEELLNKWTNLSI</sequence>
<comment type="caution">
    <text evidence="1">The sequence shown here is derived from an EMBL/GenBank/DDBJ whole genome shotgun (WGS) entry which is preliminary data.</text>
</comment>
<evidence type="ECO:0008006" key="3">
    <source>
        <dbReference type="Google" id="ProtNLM"/>
    </source>
</evidence>
<dbReference type="AlphaFoldDB" id="A0A3M7DA03"/>
<evidence type="ECO:0000313" key="1">
    <source>
        <dbReference type="EMBL" id="RMY61109.1"/>
    </source>
</evidence>
<dbReference type="PANTHER" id="PTHR47256:SF1">
    <property type="entry name" value="ZN(II)2CYS6 TRANSCRIPTION FACTOR (EUROFUNG)"/>
    <property type="match status" value="1"/>
</dbReference>
<dbReference type="Proteomes" id="UP000269539">
    <property type="component" value="Unassembled WGS sequence"/>
</dbReference>